<dbReference type="Pfam" id="PF00085">
    <property type="entry name" value="Thioredoxin"/>
    <property type="match status" value="1"/>
</dbReference>
<gene>
    <name evidence="2" type="ORF">G4D63_18600</name>
</gene>
<dbReference type="AlphaFoldDB" id="A0A6M0QEJ3"/>
<sequence>MKKVIIFLAIIIALFATLAFVTNYSNKQASEGNPYGKSNLKQATISQLDDPNYENQILPDELAQRLADKESLTVYFYSPECAYCRETSPVIVPMTEELGMELPLYNLLEFEEGWKTYQISSTPTLVRYEDGVEVGRVEGKVSDAQFQAWFEQYAE</sequence>
<dbReference type="Gene3D" id="3.40.30.10">
    <property type="entry name" value="Glutaredoxin"/>
    <property type="match status" value="1"/>
</dbReference>
<protein>
    <submittedName>
        <fullName evidence="2">Thioredoxin family protein</fullName>
    </submittedName>
</protein>
<dbReference type="InterPro" id="IPR036249">
    <property type="entry name" value="Thioredoxin-like_sf"/>
</dbReference>
<reference evidence="2 3" key="1">
    <citation type="submission" date="2020-02" db="EMBL/GenBank/DDBJ databases">
        <title>Bacillus aquiflavi sp. nov., isolated from yellow water of strong flavor Chinese baijiu in Yibin region of China.</title>
        <authorList>
            <person name="Xie J."/>
        </authorList>
    </citation>
    <scope>NUCLEOTIDE SEQUENCE [LARGE SCALE GENOMIC DNA]</scope>
    <source>
        <strain evidence="2 3">SA4</strain>
    </source>
</reference>
<comment type="caution">
    <text evidence="2">The sequence shown here is derived from an EMBL/GenBank/DDBJ whole genome shotgun (WGS) entry which is preliminary data.</text>
</comment>
<evidence type="ECO:0000259" key="1">
    <source>
        <dbReference type="Pfam" id="PF00085"/>
    </source>
</evidence>
<accession>A0A6M0QEJ3</accession>
<dbReference type="CDD" id="cd02947">
    <property type="entry name" value="TRX_family"/>
    <property type="match status" value="1"/>
</dbReference>
<evidence type="ECO:0000313" key="2">
    <source>
        <dbReference type="EMBL" id="NEY73728.1"/>
    </source>
</evidence>
<organism evidence="2 3">
    <name type="scientific">Bacillus mesophilus</name>
    <dbReference type="NCBI Taxonomy" id="1808955"/>
    <lineage>
        <taxon>Bacteria</taxon>
        <taxon>Bacillati</taxon>
        <taxon>Bacillota</taxon>
        <taxon>Bacilli</taxon>
        <taxon>Bacillales</taxon>
        <taxon>Bacillaceae</taxon>
        <taxon>Bacillus</taxon>
    </lineage>
</organism>
<feature type="domain" description="Thioredoxin" evidence="1">
    <location>
        <begin position="61"/>
        <end position="150"/>
    </location>
</feature>
<dbReference type="EMBL" id="JAAIWM010000009">
    <property type="protein sequence ID" value="NEY73728.1"/>
    <property type="molecule type" value="Genomic_DNA"/>
</dbReference>
<dbReference type="SUPFAM" id="SSF52833">
    <property type="entry name" value="Thioredoxin-like"/>
    <property type="match status" value="1"/>
</dbReference>
<name>A0A6M0QEJ3_9BACI</name>
<dbReference type="Proteomes" id="UP000481043">
    <property type="component" value="Unassembled WGS sequence"/>
</dbReference>
<keyword evidence="3" id="KW-1185">Reference proteome</keyword>
<dbReference type="RefSeq" id="WP_163181546.1">
    <property type="nucleotide sequence ID" value="NZ_JAAIWM010000009.1"/>
</dbReference>
<evidence type="ECO:0000313" key="3">
    <source>
        <dbReference type="Proteomes" id="UP000481043"/>
    </source>
</evidence>
<proteinExistence type="predicted"/>
<dbReference type="InterPro" id="IPR013766">
    <property type="entry name" value="Thioredoxin_domain"/>
</dbReference>